<protein>
    <submittedName>
        <fullName evidence="3">Uncharacterized protein</fullName>
    </submittedName>
</protein>
<proteinExistence type="predicted"/>
<dbReference type="EMBL" id="CP061379">
    <property type="protein sequence ID" value="QPF88718.1"/>
    <property type="molecule type" value="Genomic_DNA"/>
</dbReference>
<dbReference type="AlphaFoldDB" id="A0A7S9D027"/>
<sequence length="579" mass="60704">MAVKGSRAFAGLPRTLFVSGLLASTALVSMPALADQDDFHFRPGHLLLSKAVYDNKASNITAGVTQLPPNCVAPNCAAATTDGTYPMVFSNDLVDSSFGITSKIVLDELRLNGHRVQSLEVPNSGQRGVNSDRDQMVTSFPSKSEIGLNLSIDRHSVSFMGYLAPVDAVDVSNSNTPDVVDSTNPVTSKFSRVIATVDEHGRFRFTKTNAYSGNNGRAAVLNDRPGANVFYATGNAGNGSNPQPNGVIIGAGAQIMTAAKAALVDQPDPGLPTPVGSFNVTQLSLKADKIGKDTNFRGLTVFNDVIYVTKGSGGNGINTVYFIDTSGFDANGKPLACPNGVGLPSASAKLPTTPIFYDASKLQTLGVTPYNMCVLKGFPINLAKTATSFPFGVWFADAKTLYVADEGDGTNTFSAATNTYTAAAAQTGAGLQKWVFDDTAKTWKLSYTLQAGLGLGVPYTVRDYPTGNNAATGLPWSPATDGLRNIIGRVNSDGTASIWAITSTVSGGGDQGADPNKLVMIKDKLVATALPASETFTTVRTARFAEALRGVSFTPETGLGRDADDHEGGACDRDDDDCR</sequence>
<dbReference type="RefSeq" id="WP_195798271.1">
    <property type="nucleotide sequence ID" value="NZ_CP061379.1"/>
</dbReference>
<reference evidence="3 4" key="1">
    <citation type="submission" date="2020-09" db="EMBL/GenBank/DDBJ databases">
        <title>Complete genomes of bradyrhizobia occurring on native shrubby legumes in Australia.</title>
        <authorList>
            <person name="Lafay B."/>
        </authorList>
    </citation>
    <scope>NUCLEOTIDE SEQUENCE [LARGE SCALE GENOMIC DNA]</scope>
    <source>
        <strain evidence="3 4">BDV5040</strain>
    </source>
</reference>
<dbReference type="Proteomes" id="UP000594621">
    <property type="component" value="Chromosome"/>
</dbReference>
<evidence type="ECO:0000256" key="2">
    <source>
        <dbReference type="SAM" id="SignalP"/>
    </source>
</evidence>
<feature type="chain" id="PRO_5032807545" evidence="2">
    <location>
        <begin position="35"/>
        <end position="579"/>
    </location>
</feature>
<feature type="signal peptide" evidence="2">
    <location>
        <begin position="1"/>
        <end position="34"/>
    </location>
</feature>
<evidence type="ECO:0000256" key="1">
    <source>
        <dbReference type="SAM" id="MobiDB-lite"/>
    </source>
</evidence>
<feature type="compositionally biased region" description="Basic and acidic residues" evidence="1">
    <location>
        <begin position="559"/>
        <end position="572"/>
    </location>
</feature>
<evidence type="ECO:0000313" key="4">
    <source>
        <dbReference type="Proteomes" id="UP000594621"/>
    </source>
</evidence>
<name>A0A7S9D027_9BRAD</name>
<dbReference type="KEGG" id="bcou:IC761_19495"/>
<feature type="region of interest" description="Disordered" evidence="1">
    <location>
        <begin position="555"/>
        <end position="579"/>
    </location>
</feature>
<gene>
    <name evidence="3" type="ORF">IC761_19495</name>
</gene>
<keyword evidence="4" id="KW-1185">Reference proteome</keyword>
<organism evidence="3 4">
    <name type="scientific">Bradyrhizobium commune</name>
    <dbReference type="NCBI Taxonomy" id="83627"/>
    <lineage>
        <taxon>Bacteria</taxon>
        <taxon>Pseudomonadati</taxon>
        <taxon>Pseudomonadota</taxon>
        <taxon>Alphaproteobacteria</taxon>
        <taxon>Hyphomicrobiales</taxon>
        <taxon>Nitrobacteraceae</taxon>
        <taxon>Bradyrhizobium</taxon>
    </lineage>
</organism>
<keyword evidence="2" id="KW-0732">Signal</keyword>
<evidence type="ECO:0000313" key="3">
    <source>
        <dbReference type="EMBL" id="QPF88718.1"/>
    </source>
</evidence>
<accession>A0A7S9D027</accession>